<dbReference type="Pfam" id="PF02881">
    <property type="entry name" value="SRP54_N"/>
    <property type="match status" value="1"/>
</dbReference>
<dbReference type="EMBL" id="JAAABM010000007">
    <property type="protein sequence ID" value="KAF7676050.1"/>
    <property type="molecule type" value="Genomic_DNA"/>
</dbReference>
<keyword evidence="16" id="KW-1185">Reference proteome</keyword>
<evidence type="ECO:0000256" key="8">
    <source>
        <dbReference type="ARBA" id="ARBA00023170"/>
    </source>
</evidence>
<reference evidence="15" key="2">
    <citation type="submission" date="2020-08" db="EMBL/GenBank/DDBJ databases">
        <title>Draft Genome Sequence of Cumin Blight Pathogen Alternaria burnsii.</title>
        <authorList>
            <person name="Feng Z."/>
        </authorList>
    </citation>
    <scope>NUCLEOTIDE SEQUENCE</scope>
    <source>
        <strain evidence="15">CBS107.38</strain>
    </source>
</reference>
<keyword evidence="5" id="KW-0256">Endoplasmic reticulum</keyword>
<dbReference type="InterPro" id="IPR007222">
    <property type="entry name" value="Sig_recog_particle_rcpt_asu_N"/>
</dbReference>
<organism evidence="15 16">
    <name type="scientific">Alternaria burnsii</name>
    <dbReference type="NCBI Taxonomy" id="1187904"/>
    <lineage>
        <taxon>Eukaryota</taxon>
        <taxon>Fungi</taxon>
        <taxon>Dikarya</taxon>
        <taxon>Ascomycota</taxon>
        <taxon>Pezizomycotina</taxon>
        <taxon>Dothideomycetes</taxon>
        <taxon>Pleosporomycetidae</taxon>
        <taxon>Pleosporales</taxon>
        <taxon>Pleosporineae</taxon>
        <taxon>Pleosporaceae</taxon>
        <taxon>Alternaria</taxon>
        <taxon>Alternaria sect. Alternaria</taxon>
    </lineage>
</organism>
<proteinExistence type="inferred from homology"/>
<comment type="subcellular location">
    <subcellularLocation>
        <location evidence="1">Endoplasmic reticulum membrane</location>
        <topology evidence="1">Peripheral membrane protein</topology>
        <orientation evidence="1">Cytoplasmic side</orientation>
    </subcellularLocation>
</comment>
<keyword evidence="4" id="KW-0547">Nucleotide-binding</keyword>
<feature type="compositionally biased region" description="Basic residues" evidence="11">
    <location>
        <begin position="234"/>
        <end position="245"/>
    </location>
</feature>
<dbReference type="InterPro" id="IPR000897">
    <property type="entry name" value="SRP54_GTPase_dom"/>
</dbReference>
<evidence type="ECO:0000256" key="10">
    <source>
        <dbReference type="ARBA" id="ARBA00081194"/>
    </source>
</evidence>
<dbReference type="FunFam" id="3.40.50.300:FF:000566">
    <property type="entry name" value="Signal recognition particle receptor subunit alpha"/>
    <property type="match status" value="1"/>
</dbReference>
<protein>
    <recommendedName>
        <fullName evidence="9">Signal recognition particle receptor subunit alpha homolog</fullName>
    </recommendedName>
    <alternativeName>
        <fullName evidence="10">Docking protein alpha</fullName>
    </alternativeName>
</protein>
<feature type="domain" description="SRP54-type proteins GTP-binding" evidence="13">
    <location>
        <begin position="432"/>
        <end position="636"/>
    </location>
</feature>
<dbReference type="PANTHER" id="PTHR43134">
    <property type="entry name" value="SIGNAL RECOGNITION PARTICLE RECEPTOR SUBUNIT ALPHA"/>
    <property type="match status" value="1"/>
</dbReference>
<reference evidence="15" key="1">
    <citation type="submission" date="2020-01" db="EMBL/GenBank/DDBJ databases">
        <authorList>
            <person name="Feng Z.H.Z."/>
        </authorList>
    </citation>
    <scope>NUCLEOTIDE SEQUENCE</scope>
    <source>
        <strain evidence="15">CBS107.38</strain>
    </source>
</reference>
<evidence type="ECO:0000256" key="11">
    <source>
        <dbReference type="SAM" id="MobiDB-lite"/>
    </source>
</evidence>
<dbReference type="InterPro" id="IPR011012">
    <property type="entry name" value="Longin-like_dom_sf"/>
</dbReference>
<dbReference type="InterPro" id="IPR010730">
    <property type="entry name" value="HET"/>
</dbReference>
<dbReference type="Gene3D" id="3.30.450.60">
    <property type="match status" value="1"/>
</dbReference>
<feature type="compositionally biased region" description="Acidic residues" evidence="11">
    <location>
        <begin position="1034"/>
        <end position="1046"/>
    </location>
</feature>
<accession>A0A8H7BB44</accession>
<evidence type="ECO:0000313" key="15">
    <source>
        <dbReference type="EMBL" id="KAF7676050.1"/>
    </source>
</evidence>
<evidence type="ECO:0000313" key="16">
    <source>
        <dbReference type="Proteomes" id="UP000596902"/>
    </source>
</evidence>
<feature type="domain" description="Signal recognition particle SRP54 helical bundle" evidence="14">
    <location>
        <begin position="326"/>
        <end position="410"/>
    </location>
</feature>
<comment type="similarity">
    <text evidence="2">Belongs to the GTP-binding SRP family.</text>
</comment>
<dbReference type="SMART" id="SM00963">
    <property type="entry name" value="SRP54_N"/>
    <property type="match status" value="1"/>
</dbReference>
<evidence type="ECO:0000256" key="7">
    <source>
        <dbReference type="ARBA" id="ARBA00023136"/>
    </source>
</evidence>
<keyword evidence="6" id="KW-0342">GTP-binding</keyword>
<dbReference type="SMART" id="SM00382">
    <property type="entry name" value="AAA"/>
    <property type="match status" value="1"/>
</dbReference>
<dbReference type="Gene3D" id="1.20.120.140">
    <property type="entry name" value="Signal recognition particle SRP54, nucleotide-binding domain"/>
    <property type="match status" value="1"/>
</dbReference>
<dbReference type="SMART" id="SM00962">
    <property type="entry name" value="SRP54"/>
    <property type="match status" value="1"/>
</dbReference>
<dbReference type="InterPro" id="IPR027417">
    <property type="entry name" value="P-loop_NTPase"/>
</dbReference>
<dbReference type="Gene3D" id="3.40.50.300">
    <property type="entry name" value="P-loop containing nucleotide triphosphate hydrolases"/>
    <property type="match status" value="1"/>
</dbReference>
<feature type="domain" description="AAA+ ATPase" evidence="12">
    <location>
        <begin position="431"/>
        <end position="640"/>
    </location>
</feature>
<dbReference type="SUPFAM" id="SSF52540">
    <property type="entry name" value="P-loop containing nucleoside triphosphate hydrolases"/>
    <property type="match status" value="1"/>
</dbReference>
<dbReference type="InterPro" id="IPR036225">
    <property type="entry name" value="SRP/SRP_N"/>
</dbReference>
<evidence type="ECO:0000259" key="12">
    <source>
        <dbReference type="SMART" id="SM00382"/>
    </source>
</evidence>
<dbReference type="FunFam" id="1.20.120.140:FF:000009">
    <property type="entry name" value="Signal sequence receptor alpha subunit"/>
    <property type="match status" value="1"/>
</dbReference>
<evidence type="ECO:0000256" key="2">
    <source>
        <dbReference type="ARBA" id="ARBA00008531"/>
    </source>
</evidence>
<evidence type="ECO:0000256" key="1">
    <source>
        <dbReference type="ARBA" id="ARBA00004397"/>
    </source>
</evidence>
<comment type="caution">
    <text evidence="15">The sequence shown here is derived from an EMBL/GenBank/DDBJ whole genome shotgun (WGS) entry which is preliminary data.</text>
</comment>
<dbReference type="RefSeq" id="XP_038786291.1">
    <property type="nucleotide sequence ID" value="XM_038930602.1"/>
</dbReference>
<evidence type="ECO:0000256" key="4">
    <source>
        <dbReference type="ARBA" id="ARBA00022741"/>
    </source>
</evidence>
<name>A0A8H7BB44_9PLEO</name>
<dbReference type="GO" id="GO:0006886">
    <property type="term" value="P:intracellular protein transport"/>
    <property type="evidence" value="ECO:0007669"/>
    <property type="project" value="InterPro"/>
</dbReference>
<sequence>MLDTFEIVTTSGVVLWSRTYVPVGANVINSLIRDVFIEERIQPQSEDAGSKPTYKKEGYTLKWTAAKDLGLIFVAVYQSLVHLTWVDKLLDNVRALFVGLYGEQLQTEHSSVVNCDKFGTYFDRQMHDLEGASDSGAPSIKLTTPESSTDNDSADEVAPKPAALQKPQQSLYDTSADSTPVPTPDTSRPSTPGQSQLLTGKARPFGGKMSRRDKKKASAFSSAPVSSGDEASAKKKGKGSAKKGRVWGEFGAEEQDDSVLDYSQSDIQGDASGNEALEEIRPETWGHKTKRGEFVLKDLDEEMDEIIAVQNAKKEKEAPAASGGLVGSSLGAIGGLFRNVVGGKTLTKEALAKPLKEMEQHLLRKNVALEAAVRLCESVERDLLGMKTPSFTTIETTLKASMEKALTKMLTPTSSLDLLREIQHTNATTSRPYVLSIVGVNGVGKSTNLSKIAFFLLQNHHRVLIAAADTFRSGAVEQLRVHVDRLKELSQREGGQVDLFEKGYGKDAANIAADAVTFASKNSFNVVLIDTAGRRHNDQRLMSSLEKFGKLANPDKILMVGEALVGTDSVAQARNFNASFGAGRNLDGFVISKCDTVGDMVGTLVSMVHATGIPVVFLARMSSDASLCRICRRIFLPEIFNVEEEYSTAVADYLRSDTLPDLPVLHEEANKGCPFCTELKKRISVLDWPKDVRDVTIGPATWLHESFWESELSPEQEGIVLLEVQVSCPVTPPHTLHFEVFSHAGSFASTYMRVRRLPPSTDRYSSACIERLEQMISKCAGVHWQCESGNEDFWPTRVIDVGAVDDTADPRLVVTSGPASRYVALSHCWGKPGPGVRMLKTLSTNIQSHMLGIPLESMPLNFQHAIFVTRALGLRYIWIDSLCILQDSTSDWAKEGAQMDRVYKSAFVTIAATSASTSEDGFLDYMLADRIFTIPLPRHLDGKLADGFPGTGATESIVARYTETRDTQHMETDVDGSTWNERAWTLQERHLARRVIHFSTNQIFWECRRGFASECGYRIMRLPVSLTRTYGADDSSEEISDEDADDAASPLARSGSETSERLSTSEGSDSESESWDHTLATRSAVYFWWFQILADYSRRKLTFASDKLPAISGLVKELNHTLLTQVTYEEDQYIAGLWLGALADSLLWAPEGPEAMTDPTDPGTYRAPSWSWARWDGATIPYSRGGRWPDIRPEDSTIEYIGHDVELDTLNEYGSIRHASLTLRAGIAQIVRQKRYTENDTAGRTMGTYHIAREDAGWTIGFMTYDRIELIGSEEAGEDLYVMQVKVHESTSSSPSTRCGLVLRLGTTAGTFERVGTFQLDDEHSEAFSTIEREVITLV</sequence>
<dbReference type="SUPFAM" id="SSF47364">
    <property type="entry name" value="Domain of the SRP/SRP receptor G-proteins"/>
    <property type="match status" value="1"/>
</dbReference>
<feature type="region of interest" description="Disordered" evidence="11">
    <location>
        <begin position="129"/>
        <end position="246"/>
    </location>
</feature>
<dbReference type="SUPFAM" id="SSF64356">
    <property type="entry name" value="SNARE-like"/>
    <property type="match status" value="1"/>
</dbReference>
<dbReference type="Pfam" id="PF06985">
    <property type="entry name" value="HET"/>
    <property type="match status" value="1"/>
</dbReference>
<dbReference type="PANTHER" id="PTHR43134:SF1">
    <property type="entry name" value="SIGNAL RECOGNITION PARTICLE RECEPTOR SUBUNIT ALPHA"/>
    <property type="match status" value="1"/>
</dbReference>
<dbReference type="InterPro" id="IPR042101">
    <property type="entry name" value="SRP54_N_sf"/>
</dbReference>
<dbReference type="GO" id="GO:0006614">
    <property type="term" value="P:SRP-dependent cotranslational protein targeting to membrane"/>
    <property type="evidence" value="ECO:0007669"/>
    <property type="project" value="InterPro"/>
</dbReference>
<dbReference type="InterPro" id="IPR013822">
    <property type="entry name" value="Signal_recog_particl_SRP54_hlx"/>
</dbReference>
<comment type="subunit">
    <text evidence="3">Heterodimer of an alpha and a beta chain.</text>
</comment>
<feature type="region of interest" description="Disordered" evidence="11">
    <location>
        <begin position="1033"/>
        <end position="1074"/>
    </location>
</feature>
<dbReference type="CDD" id="cd14826">
    <property type="entry name" value="SR_alpha_SRX"/>
    <property type="match status" value="1"/>
</dbReference>
<evidence type="ECO:0000256" key="3">
    <source>
        <dbReference type="ARBA" id="ARBA00011870"/>
    </source>
</evidence>
<dbReference type="FunFam" id="3.30.450.60:FF:000023">
    <property type="entry name" value="Signal sequence receptor alpha subunit"/>
    <property type="match status" value="1"/>
</dbReference>
<evidence type="ECO:0000256" key="9">
    <source>
        <dbReference type="ARBA" id="ARBA00071429"/>
    </source>
</evidence>
<keyword evidence="8 15" id="KW-0675">Receptor</keyword>
<feature type="compositionally biased region" description="Polar residues" evidence="11">
    <location>
        <begin position="166"/>
        <end position="198"/>
    </location>
</feature>
<dbReference type="GO" id="GO:0003924">
    <property type="term" value="F:GTPase activity"/>
    <property type="evidence" value="ECO:0007669"/>
    <property type="project" value="InterPro"/>
</dbReference>
<evidence type="ECO:0000256" key="5">
    <source>
        <dbReference type="ARBA" id="ARBA00022824"/>
    </source>
</evidence>
<dbReference type="InterPro" id="IPR003593">
    <property type="entry name" value="AAA+_ATPase"/>
</dbReference>
<dbReference type="GO" id="GO:0005047">
    <property type="term" value="F:signal recognition particle binding"/>
    <property type="evidence" value="ECO:0007669"/>
    <property type="project" value="InterPro"/>
</dbReference>
<gene>
    <name evidence="15" type="ORF">GT037_005555</name>
</gene>
<feature type="compositionally biased region" description="Polar residues" evidence="11">
    <location>
        <begin position="141"/>
        <end position="151"/>
    </location>
</feature>
<dbReference type="Proteomes" id="UP000596902">
    <property type="component" value="Unassembled WGS sequence"/>
</dbReference>
<evidence type="ECO:0000256" key="6">
    <source>
        <dbReference type="ARBA" id="ARBA00023134"/>
    </source>
</evidence>
<dbReference type="GeneID" id="62203780"/>
<dbReference type="Pfam" id="PF00448">
    <property type="entry name" value="SRP54"/>
    <property type="match status" value="1"/>
</dbReference>
<evidence type="ECO:0000259" key="13">
    <source>
        <dbReference type="SMART" id="SM00962"/>
    </source>
</evidence>
<keyword evidence="7" id="KW-0472">Membrane</keyword>
<evidence type="ECO:0000259" key="14">
    <source>
        <dbReference type="SMART" id="SM00963"/>
    </source>
</evidence>
<dbReference type="Pfam" id="PF04086">
    <property type="entry name" value="SRP-alpha_N"/>
    <property type="match status" value="1"/>
</dbReference>
<dbReference type="GO" id="GO:0005525">
    <property type="term" value="F:GTP binding"/>
    <property type="evidence" value="ECO:0007669"/>
    <property type="project" value="UniProtKB-KW"/>
</dbReference>
<dbReference type="GO" id="GO:0005785">
    <property type="term" value="C:signal recognition particle receptor complex"/>
    <property type="evidence" value="ECO:0007669"/>
    <property type="project" value="InterPro"/>
</dbReference>